<dbReference type="CDD" id="cd17253">
    <property type="entry name" value="RMtype1_S_Eco933I-TRD2-CR2_like"/>
    <property type="match status" value="1"/>
</dbReference>
<dbReference type="Proteomes" id="UP000182178">
    <property type="component" value="Unassembled WGS sequence"/>
</dbReference>
<dbReference type="Gene3D" id="1.10.287.1120">
    <property type="entry name" value="Bipartite methylase S protein"/>
    <property type="match status" value="1"/>
</dbReference>
<dbReference type="SUPFAM" id="SSF116734">
    <property type="entry name" value="DNA methylase specificity domain"/>
    <property type="match status" value="2"/>
</dbReference>
<dbReference type="PANTHER" id="PTHR30408:SF12">
    <property type="entry name" value="TYPE I RESTRICTION ENZYME MJAVIII SPECIFICITY SUBUNIT"/>
    <property type="match status" value="1"/>
</dbReference>
<dbReference type="InterPro" id="IPR044946">
    <property type="entry name" value="Restrct_endonuc_typeI_TRD_sf"/>
</dbReference>
<dbReference type="Pfam" id="PF01420">
    <property type="entry name" value="Methylase_S"/>
    <property type="match status" value="2"/>
</dbReference>
<evidence type="ECO:0000256" key="1">
    <source>
        <dbReference type="ARBA" id="ARBA00010923"/>
    </source>
</evidence>
<evidence type="ECO:0000256" key="3">
    <source>
        <dbReference type="ARBA" id="ARBA00023125"/>
    </source>
</evidence>
<gene>
    <name evidence="5" type="ORF">Ga0061061_1247</name>
</gene>
<dbReference type="RefSeq" id="WP_055461121.1">
    <property type="nucleotide sequence ID" value="NZ_CYHC01000024.1"/>
</dbReference>
<keyword evidence="3" id="KW-0238">DNA-binding</keyword>
<dbReference type="EMBL" id="CYHC01000024">
    <property type="protein sequence ID" value="CUA91212.1"/>
    <property type="molecule type" value="Genomic_DNA"/>
</dbReference>
<comment type="caution">
    <text evidence="5">The sequence shown here is derived from an EMBL/GenBank/DDBJ whole genome shotgun (WGS) entry which is preliminary data.</text>
</comment>
<reference evidence="5 6" key="1">
    <citation type="submission" date="2015-08" db="EMBL/GenBank/DDBJ databases">
        <authorList>
            <person name="Varghese N."/>
        </authorList>
    </citation>
    <scope>NUCLEOTIDE SEQUENCE [LARGE SCALE GENOMIC DNA]</scope>
    <source>
        <strain evidence="5 6">DSM 18167</strain>
    </source>
</reference>
<keyword evidence="5" id="KW-0540">Nuclease</keyword>
<evidence type="ECO:0000256" key="2">
    <source>
        <dbReference type="ARBA" id="ARBA00022747"/>
    </source>
</evidence>
<proteinExistence type="inferred from homology"/>
<evidence type="ECO:0000259" key="4">
    <source>
        <dbReference type="Pfam" id="PF01420"/>
    </source>
</evidence>
<keyword evidence="5" id="KW-0378">Hydrolase</keyword>
<dbReference type="PANTHER" id="PTHR30408">
    <property type="entry name" value="TYPE-1 RESTRICTION ENZYME ECOKI SPECIFICITY PROTEIN"/>
    <property type="match status" value="1"/>
</dbReference>
<organism evidence="5 6">
    <name type="scientific">Chelatococcus sambhunathii</name>
    <dbReference type="NCBI Taxonomy" id="363953"/>
    <lineage>
        <taxon>Bacteria</taxon>
        <taxon>Pseudomonadati</taxon>
        <taxon>Pseudomonadota</taxon>
        <taxon>Alphaproteobacteria</taxon>
        <taxon>Hyphomicrobiales</taxon>
        <taxon>Chelatococcaceae</taxon>
        <taxon>Chelatococcus</taxon>
    </lineage>
</organism>
<dbReference type="InterPro" id="IPR000055">
    <property type="entry name" value="Restrct_endonuc_typeI_TRD"/>
</dbReference>
<evidence type="ECO:0000313" key="5">
    <source>
        <dbReference type="EMBL" id="CUA91212.1"/>
    </source>
</evidence>
<comment type="similarity">
    <text evidence="1">Belongs to the type-I restriction system S methylase family.</text>
</comment>
<dbReference type="Gene3D" id="3.90.220.20">
    <property type="entry name" value="DNA methylase specificity domains"/>
    <property type="match status" value="2"/>
</dbReference>
<name>A0ABM9U9X0_9HYPH</name>
<feature type="domain" description="Type I restriction modification DNA specificity" evidence="4">
    <location>
        <begin position="4"/>
        <end position="176"/>
    </location>
</feature>
<dbReference type="GO" id="GO:0004519">
    <property type="term" value="F:endonuclease activity"/>
    <property type="evidence" value="ECO:0007669"/>
    <property type="project" value="UniProtKB-KW"/>
</dbReference>
<evidence type="ECO:0000313" key="6">
    <source>
        <dbReference type="Proteomes" id="UP000182178"/>
    </source>
</evidence>
<protein>
    <submittedName>
        <fullName evidence="5">Restriction endonuclease S subunit</fullName>
    </submittedName>
</protein>
<keyword evidence="6" id="KW-1185">Reference proteome</keyword>
<sequence length="409" mass="45516">MINDAWNWRPLGELFEIGAGKTMSAAARDGAVKTPFLRTSNVLWDEIDLAAVDEMAIPEQELANKLLQPGDLLVCEGGEIGRAAVWNGEREVMSFQNHLHRLRPLNGEVEPRFYVYFLQAAFTQLGIFEGAGNKTTIPNLSRNRLAALEVPHPPLPEQRDISTALARVREAIKTHNHAAEVAQELKRAAMRTLFTRGLRGEAQKETEIGPVPESWAIVPCEQLFKLTSGKTRPDDLVALPSNDQPFPVLGGNGVMGYSSRWFLDAPAILVIGRVGEYCGATHVASGKVWITDNALYAKEWLNPDAELPYVGAFLEYFDLNRFKRMAGQPLVTQGMIYEHSIPLPSPDEQREIVAILDAIDRKIDLHKRKRAVLDELFKALLHKLMTGEIRVADLDLSALARSKELEAAE</sequence>
<keyword evidence="2" id="KW-0680">Restriction system</keyword>
<keyword evidence="5" id="KW-0255">Endonuclease</keyword>
<dbReference type="InterPro" id="IPR052021">
    <property type="entry name" value="Type-I_RS_S_subunit"/>
</dbReference>
<accession>A0ABM9U9X0</accession>
<feature type="domain" description="Type I restriction modification DNA specificity" evidence="4">
    <location>
        <begin position="212"/>
        <end position="373"/>
    </location>
</feature>
<dbReference type="CDD" id="cd17266">
    <property type="entry name" value="RMtype1_S_Sau1132ORF3780P-TRD2-CR2_like"/>
    <property type="match status" value="1"/>
</dbReference>